<dbReference type="Pfam" id="PF03793">
    <property type="entry name" value="PASTA"/>
    <property type="match status" value="3"/>
</dbReference>
<dbReference type="Gene3D" id="3.30.10.20">
    <property type="match status" value="3"/>
</dbReference>
<dbReference type="InterPro" id="IPR007110">
    <property type="entry name" value="Ig-like_dom"/>
</dbReference>
<dbReference type="Pfam" id="PF16403">
    <property type="entry name" value="Bact_surface_Ig-like"/>
    <property type="match status" value="1"/>
</dbReference>
<dbReference type="EMBL" id="VIKU02000003">
    <property type="protein sequence ID" value="NHF59800.1"/>
    <property type="molecule type" value="Genomic_DNA"/>
</dbReference>
<reference evidence="4" key="2">
    <citation type="submission" date="2020-03" db="EMBL/GenBank/DDBJ databases">
        <title>Flavobacteriaceae bacterium strain TP-CH-4, a member of the family Flavobacteriaceae isolated from a deep-sea seamount.</title>
        <authorList>
            <person name="Zhang D.-C."/>
        </authorList>
    </citation>
    <scope>NUCLEOTIDE SEQUENCE</scope>
    <source>
        <strain evidence="4">TP-CH-4</strain>
    </source>
</reference>
<keyword evidence="5" id="KW-1185">Reference proteome</keyword>
<feature type="non-terminal residue" evidence="4">
    <location>
        <position position="1"/>
    </location>
</feature>
<dbReference type="RefSeq" id="WP_152574316.1">
    <property type="nucleotide sequence ID" value="NZ_VIKU02000003.1"/>
</dbReference>
<dbReference type="Proteomes" id="UP000707206">
    <property type="component" value="Unassembled WGS sequence"/>
</dbReference>
<accession>A0A967AV89</accession>
<comment type="caution">
    <text evidence="4">The sequence shown here is derived from an EMBL/GenBank/DDBJ whole genome shotgun (WGS) entry which is preliminary data.</text>
</comment>
<feature type="domain" description="PASTA" evidence="3">
    <location>
        <begin position="337"/>
        <end position="401"/>
    </location>
</feature>
<dbReference type="Pfam" id="PF13573">
    <property type="entry name" value="SprB"/>
    <property type="match status" value="1"/>
</dbReference>
<dbReference type="Gene3D" id="2.60.40.10">
    <property type="entry name" value="Immunoglobulins"/>
    <property type="match status" value="2"/>
</dbReference>
<evidence type="ECO:0000313" key="4">
    <source>
        <dbReference type="EMBL" id="NHF59800.1"/>
    </source>
</evidence>
<dbReference type="CDD" id="cd06577">
    <property type="entry name" value="PASTA_pknB"/>
    <property type="match status" value="3"/>
</dbReference>
<dbReference type="InterPro" id="IPR005543">
    <property type="entry name" value="PASTA_dom"/>
</dbReference>
<dbReference type="Pfam" id="PF18962">
    <property type="entry name" value="Por_Secre_tail"/>
    <property type="match status" value="1"/>
</dbReference>
<dbReference type="NCBIfam" id="TIGR04183">
    <property type="entry name" value="Por_Secre_tail"/>
    <property type="match status" value="1"/>
</dbReference>
<feature type="domain" description="PASTA" evidence="3">
    <location>
        <begin position="402"/>
        <end position="469"/>
    </location>
</feature>
<feature type="domain" description="Ig-like" evidence="2">
    <location>
        <begin position="155"/>
        <end position="243"/>
    </location>
</feature>
<dbReference type="InterPro" id="IPR032179">
    <property type="entry name" value="Cry22Aa_Ig-like"/>
</dbReference>
<reference evidence="4" key="1">
    <citation type="submission" date="2019-07" db="EMBL/GenBank/DDBJ databases">
        <authorList>
            <person name="De-Chao Zhang Q."/>
        </authorList>
    </citation>
    <scope>NUCLEOTIDE SEQUENCE</scope>
    <source>
        <strain evidence="4">TP-CH-4</strain>
    </source>
</reference>
<evidence type="ECO:0000256" key="1">
    <source>
        <dbReference type="ARBA" id="ARBA00022729"/>
    </source>
</evidence>
<dbReference type="PROSITE" id="PS50835">
    <property type="entry name" value="IG_LIKE"/>
    <property type="match status" value="1"/>
</dbReference>
<dbReference type="SUPFAM" id="SSF48726">
    <property type="entry name" value="Immunoglobulin"/>
    <property type="match status" value="1"/>
</dbReference>
<evidence type="ECO:0000313" key="5">
    <source>
        <dbReference type="Proteomes" id="UP000707206"/>
    </source>
</evidence>
<proteinExistence type="predicted"/>
<feature type="domain" description="PASTA" evidence="3">
    <location>
        <begin position="85"/>
        <end position="152"/>
    </location>
</feature>
<protein>
    <submittedName>
        <fullName evidence="4">PASTA domain-containing protein</fullName>
    </submittedName>
</protein>
<dbReference type="InterPro" id="IPR013783">
    <property type="entry name" value="Ig-like_fold"/>
</dbReference>
<dbReference type="InterPro" id="IPR025667">
    <property type="entry name" value="SprB_repeat"/>
</dbReference>
<gene>
    <name evidence="4" type="ORF">FK220_010650</name>
</gene>
<dbReference type="SMART" id="SM00740">
    <property type="entry name" value="PASTA"/>
    <property type="match status" value="3"/>
</dbReference>
<dbReference type="InterPro" id="IPR036179">
    <property type="entry name" value="Ig-like_dom_sf"/>
</dbReference>
<organism evidence="4 5">
    <name type="scientific">Pelagihabitans pacificus</name>
    <dbReference type="NCBI Taxonomy" id="2696054"/>
    <lineage>
        <taxon>Bacteria</taxon>
        <taxon>Pseudomonadati</taxon>
        <taxon>Bacteroidota</taxon>
        <taxon>Flavobacteriia</taxon>
        <taxon>Flavobacteriales</taxon>
        <taxon>Flavobacteriaceae</taxon>
        <taxon>Pelagihabitans</taxon>
    </lineage>
</organism>
<sequence>RTVNVVMTDATPPVITLNGANPQEIELGAGYTELGATTDDGSQVVIDATEFVDAVGSYTIYYNATDTAGNGAVEVTRMVNVVQINPTQTSVPNVVNLEQAAAETAIEDAGLVVSSIATANSDLIPSGNVIVQNPTGGTLVAIGTRIELVISLGAPCQVVILEQPEGLAVCPGACPSLSVVTEGSGTITYQWQLNGENLLGPQATNATITLDAVDVQNDGDAYACIITSDNGTPDDRSDDCSVTTDVAVLNVGPLPVVNFSALADIDLNAGIQTGLTGGLPIGGVYSGPGVTDDGNGQTYSFAPVIAGQGIHTLSYTYTNQDGCSNSASDEVVVVLDRAVVPDVVGLSEEEATLVLEGVDLTIGTVTMTNSDTVPAGFVIGQDPGEGSSVIQGAAVDLVVSAGTTEVSVPDVVTMSQEAAENAIIAAGLIVGIISYSSSDIIPAGSVVDQNPLGGTLVGIGTRIDLVISSGEETPTPSITGFILMNAITGENLMTLSEGAIIDISTLPSDPLNIRAIVSEDTGSVRWVRSGTDNYNRTDNVAPFEIFDGDGSTFIPGRYSIQATPYSDSDLAGNQGMTRTVNFEIIDQISDCATFEINVDSFQDPSRCGGTDGRITLQALGASGAVTYQWSHDAHITGNEANNLAAGTYTIIATDDDCMDTIVFILTDPPLPEVSLDAFVDVQETDDAFSLTGGFPSGGVYSGMGVENGSFNPSEVGEGTYEISYTYTDELGCSNSAISSITVQPVGALSINGFVLVDADTDEDIMPLTDGIQINLSDLTTENLTIRAEYSGAVKSVRFLLTGAFDSESTVSLVPYAIFGYGPQGYMGQQFLIGTYELMATPYSQNEGGGIRGNTAAISFEMVLPSSSGRPDRKGMIVYPNPADQKVMVSIEGGAKIQKIGVYDMLGRPMLISDMERLGGSQEYELEVAQLSPGRYVLFTINGQGETLQQQLLINR</sequence>
<keyword evidence="1" id="KW-0732">Signal</keyword>
<evidence type="ECO:0000259" key="3">
    <source>
        <dbReference type="PROSITE" id="PS51178"/>
    </source>
</evidence>
<dbReference type="AlphaFoldDB" id="A0A967AV89"/>
<evidence type="ECO:0000259" key="2">
    <source>
        <dbReference type="PROSITE" id="PS50835"/>
    </source>
</evidence>
<dbReference type="InterPro" id="IPR026444">
    <property type="entry name" value="Secre_tail"/>
</dbReference>
<dbReference type="PROSITE" id="PS51178">
    <property type="entry name" value="PASTA"/>
    <property type="match status" value="3"/>
</dbReference>
<name>A0A967AV89_9FLAO</name>